<keyword evidence="3" id="KW-1185">Reference proteome</keyword>
<proteinExistence type="predicted"/>
<dbReference type="PANTHER" id="PTHR31170">
    <property type="entry name" value="BNAC04G53230D PROTEIN"/>
    <property type="match status" value="1"/>
</dbReference>
<dbReference type="AlphaFoldDB" id="A0A6D2HBB3"/>
<dbReference type="InterPro" id="IPR004158">
    <property type="entry name" value="DUF247_pln"/>
</dbReference>
<protein>
    <submittedName>
        <fullName evidence="2">Uncharacterized protein</fullName>
    </submittedName>
</protein>
<keyword evidence="1" id="KW-1133">Transmembrane helix</keyword>
<feature type="transmembrane region" description="Helical" evidence="1">
    <location>
        <begin position="117"/>
        <end position="135"/>
    </location>
</feature>
<organism evidence="2 3">
    <name type="scientific">Microthlaspi erraticum</name>
    <dbReference type="NCBI Taxonomy" id="1685480"/>
    <lineage>
        <taxon>Eukaryota</taxon>
        <taxon>Viridiplantae</taxon>
        <taxon>Streptophyta</taxon>
        <taxon>Embryophyta</taxon>
        <taxon>Tracheophyta</taxon>
        <taxon>Spermatophyta</taxon>
        <taxon>Magnoliopsida</taxon>
        <taxon>eudicotyledons</taxon>
        <taxon>Gunneridae</taxon>
        <taxon>Pentapetalae</taxon>
        <taxon>rosids</taxon>
        <taxon>malvids</taxon>
        <taxon>Brassicales</taxon>
        <taxon>Brassicaceae</taxon>
        <taxon>Coluteocarpeae</taxon>
        <taxon>Microthlaspi</taxon>
    </lineage>
</organism>
<reference evidence="2" key="1">
    <citation type="submission" date="2020-01" db="EMBL/GenBank/DDBJ databases">
        <authorList>
            <person name="Mishra B."/>
        </authorList>
    </citation>
    <scope>NUCLEOTIDE SEQUENCE [LARGE SCALE GENOMIC DNA]</scope>
</reference>
<evidence type="ECO:0000256" key="1">
    <source>
        <dbReference type="SAM" id="Phobius"/>
    </source>
</evidence>
<comment type="caution">
    <text evidence="2">The sequence shown here is derived from an EMBL/GenBank/DDBJ whole genome shotgun (WGS) entry which is preliminary data.</text>
</comment>
<keyword evidence="1" id="KW-0472">Membrane</keyword>
<dbReference type="OrthoDB" id="1062172at2759"/>
<dbReference type="Pfam" id="PF03140">
    <property type="entry name" value="DUF247"/>
    <property type="match status" value="1"/>
</dbReference>
<dbReference type="Proteomes" id="UP000467841">
    <property type="component" value="Unassembled WGS sequence"/>
</dbReference>
<dbReference type="EMBL" id="CACVBM020000033">
    <property type="protein sequence ID" value="CAA7013271.1"/>
    <property type="molecule type" value="Genomic_DNA"/>
</dbReference>
<sequence length="436" mass="49935">MDISSHVKYQLAISVDRLLLTESAGKESCCIFRIPDSLSKVNPEAYKPKVVSVGPYHYGDKLLKMIQEHKPRFLKLFLSNAKKKAVEEKDLFEAVAALEEKVRNSYSEGLRQISNELVYMMILDGCFILMLILIFSKSTELLDKEDPVFKVPWILPAIRSDLLLLENQVPFIVLQTLMKVSKIGVFDDLNTMAVHFFFPDRPERHLEKCRNFEGKHLLDLIRMSFAPSTRPSITPSMRSEPPKDSTSDLILPAKRLRLQGIKFRLISDADSILDIRLKDNMLQIPLLRLDESISSIFLNCVAYEQFYSQSTNDITSYMYFMGCLLKGEEDAAFLSNDKQIIENYFGSESEVSQFFKDICKGVNFDMSRSYLRCVFLGVNLYTSKQSNRVWAGFKHTHFESPWTCLSSFAVVFALLLTILQATFAVMSYLNDKKAAD</sequence>
<evidence type="ECO:0000313" key="3">
    <source>
        <dbReference type="Proteomes" id="UP000467841"/>
    </source>
</evidence>
<name>A0A6D2HBB3_9BRAS</name>
<dbReference type="PANTHER" id="PTHR31170:SF21">
    <property type="match status" value="1"/>
</dbReference>
<feature type="transmembrane region" description="Helical" evidence="1">
    <location>
        <begin position="408"/>
        <end position="429"/>
    </location>
</feature>
<evidence type="ECO:0000313" key="2">
    <source>
        <dbReference type="EMBL" id="CAA7013271.1"/>
    </source>
</evidence>
<accession>A0A6D2HBB3</accession>
<gene>
    <name evidence="2" type="ORF">MERR_LOCUS505</name>
</gene>
<keyword evidence="1" id="KW-0812">Transmembrane</keyword>